<keyword evidence="3 8" id="KW-0808">Transferase</keyword>
<dbReference type="Pfam" id="PF01790">
    <property type="entry name" value="LGT"/>
    <property type="match status" value="1"/>
</dbReference>
<dbReference type="OrthoDB" id="871140at2"/>
<dbReference type="RefSeq" id="WP_067757155.1">
    <property type="nucleotide sequence ID" value="NZ_CP015772.1"/>
</dbReference>
<evidence type="ECO:0000256" key="5">
    <source>
        <dbReference type="ARBA" id="ARBA00022989"/>
    </source>
</evidence>
<name>A0A1A9I5H9_9BACT</name>
<evidence type="ECO:0000256" key="7">
    <source>
        <dbReference type="SAM" id="Phobius"/>
    </source>
</evidence>
<dbReference type="GO" id="GO:0042158">
    <property type="term" value="P:lipoprotein biosynthetic process"/>
    <property type="evidence" value="ECO:0007669"/>
    <property type="project" value="InterPro"/>
</dbReference>
<feature type="transmembrane region" description="Helical" evidence="7">
    <location>
        <begin position="149"/>
        <end position="167"/>
    </location>
</feature>
<dbReference type="STRING" id="1176587.A8C56_13920"/>
<dbReference type="AlphaFoldDB" id="A0A1A9I5H9"/>
<evidence type="ECO:0000256" key="2">
    <source>
        <dbReference type="ARBA" id="ARBA00022475"/>
    </source>
</evidence>
<dbReference type="Proteomes" id="UP000077667">
    <property type="component" value="Chromosome"/>
</dbReference>
<evidence type="ECO:0000256" key="6">
    <source>
        <dbReference type="ARBA" id="ARBA00023136"/>
    </source>
</evidence>
<dbReference type="PANTHER" id="PTHR30589:SF0">
    <property type="entry name" value="PHOSPHATIDYLGLYCEROL--PROLIPOPROTEIN DIACYLGLYCERYL TRANSFERASE"/>
    <property type="match status" value="1"/>
</dbReference>
<dbReference type="PANTHER" id="PTHR30589">
    <property type="entry name" value="PROLIPOPROTEIN DIACYLGLYCERYL TRANSFERASE"/>
    <property type="match status" value="1"/>
</dbReference>
<gene>
    <name evidence="8" type="ORF">A8C56_13920</name>
</gene>
<feature type="transmembrane region" description="Helical" evidence="7">
    <location>
        <begin position="359"/>
        <end position="377"/>
    </location>
</feature>
<dbReference type="EMBL" id="CP015772">
    <property type="protein sequence ID" value="ANH81921.1"/>
    <property type="molecule type" value="Genomic_DNA"/>
</dbReference>
<feature type="transmembrane region" description="Helical" evidence="7">
    <location>
        <begin position="335"/>
        <end position="352"/>
    </location>
</feature>
<keyword evidence="6 7" id="KW-0472">Membrane</keyword>
<evidence type="ECO:0000313" key="8">
    <source>
        <dbReference type="EMBL" id="ANH81921.1"/>
    </source>
</evidence>
<evidence type="ECO:0000256" key="4">
    <source>
        <dbReference type="ARBA" id="ARBA00022692"/>
    </source>
</evidence>
<evidence type="ECO:0000256" key="3">
    <source>
        <dbReference type="ARBA" id="ARBA00022679"/>
    </source>
</evidence>
<keyword evidence="2" id="KW-1003">Cell membrane</keyword>
<evidence type="ECO:0000256" key="1">
    <source>
        <dbReference type="ARBA" id="ARBA00007150"/>
    </source>
</evidence>
<dbReference type="GO" id="GO:0005886">
    <property type="term" value="C:plasma membrane"/>
    <property type="evidence" value="ECO:0007669"/>
    <property type="project" value="InterPro"/>
</dbReference>
<keyword evidence="4 7" id="KW-0812">Transmembrane</keyword>
<keyword evidence="5 7" id="KW-1133">Transmembrane helix</keyword>
<feature type="transmembrane region" description="Helical" evidence="7">
    <location>
        <begin position="213"/>
        <end position="231"/>
    </location>
</feature>
<comment type="similarity">
    <text evidence="1">Belongs to the Lgt family.</text>
</comment>
<feature type="transmembrane region" description="Helical" evidence="7">
    <location>
        <begin position="20"/>
        <end position="41"/>
    </location>
</feature>
<proteinExistence type="inferred from homology"/>
<organism evidence="8 9">
    <name type="scientific">Niabella ginsenosidivorans</name>
    <dbReference type="NCBI Taxonomy" id="1176587"/>
    <lineage>
        <taxon>Bacteria</taxon>
        <taxon>Pseudomonadati</taxon>
        <taxon>Bacteroidota</taxon>
        <taxon>Chitinophagia</taxon>
        <taxon>Chitinophagales</taxon>
        <taxon>Chitinophagaceae</taxon>
        <taxon>Niabella</taxon>
    </lineage>
</organism>
<dbReference type="KEGG" id="nia:A8C56_13920"/>
<evidence type="ECO:0000313" key="9">
    <source>
        <dbReference type="Proteomes" id="UP000077667"/>
    </source>
</evidence>
<dbReference type="GO" id="GO:0008961">
    <property type="term" value="F:phosphatidylglycerol-prolipoprotein diacylglyceryl transferase activity"/>
    <property type="evidence" value="ECO:0007669"/>
    <property type="project" value="InterPro"/>
</dbReference>
<reference evidence="8 9" key="1">
    <citation type="submission" date="2016-05" db="EMBL/GenBank/DDBJ databases">
        <title>Niabella ginsenosidivorans BS26 whole genome sequencing.</title>
        <authorList>
            <person name="Im W.T."/>
            <person name="Siddiqi M.Z."/>
        </authorList>
    </citation>
    <scope>NUCLEOTIDE SEQUENCE [LARGE SCALE GENOMIC DNA]</scope>
    <source>
        <strain evidence="8 9">BS26</strain>
    </source>
</reference>
<feature type="transmembrane region" description="Helical" evidence="7">
    <location>
        <begin position="72"/>
        <end position="91"/>
    </location>
</feature>
<sequence length="428" mass="48073">MYPNLYYFFKDAFGVDWNFLHFVNSFGFFVAVSFIISSIVLTKELKRKSKEGIFGPTEEKVVVGKPASVNELLINFVLGFVLGYKILGLFFTKENNINPQDYIFSAQGNWLAGLALGAIFAFIKWRDKNRQKLAQPETRVIRVWPHDRVGELTMLAIIFGLLGAKIFDTFENWDTFLKDPSSFFSMSGLTFYGGLICAGIALWWYTHKHHINFLHFIDVMGPVMMLAYGIGRIGCQVAGDGDWGIYNAAFKTAPTGGVFPATLNDFNATVAQQSAYFAGNSTHHAFFPKPGFLSFLPDWVFAYDFPHNVNEAGVPLANCAGKFCTHLPVPVFPTSFYETIMALILFGILWALRRRFKIAGMLFGIYLIFTGLERFLIEKIRVNVKMHLLGIEPTQAELISVLLIIAGVVMILILNRKNRAGTTPVKTS</sequence>
<accession>A0A1A9I5H9</accession>
<keyword evidence="9" id="KW-1185">Reference proteome</keyword>
<protein>
    <submittedName>
        <fullName evidence="8">Diacylglyceryl transferase</fullName>
    </submittedName>
</protein>
<feature type="transmembrane region" description="Helical" evidence="7">
    <location>
        <begin position="103"/>
        <end position="123"/>
    </location>
</feature>
<dbReference type="InterPro" id="IPR001640">
    <property type="entry name" value="Lgt"/>
</dbReference>
<feature type="transmembrane region" description="Helical" evidence="7">
    <location>
        <begin position="397"/>
        <end position="414"/>
    </location>
</feature>
<feature type="transmembrane region" description="Helical" evidence="7">
    <location>
        <begin position="187"/>
        <end position="206"/>
    </location>
</feature>